<keyword evidence="3" id="KW-1185">Reference proteome</keyword>
<reference evidence="3" key="1">
    <citation type="journal article" date="2018" name="Nat. Microbiol.">
        <title>Leveraging single-cell genomics to expand the fungal tree of life.</title>
        <authorList>
            <person name="Ahrendt S.R."/>
            <person name="Quandt C.A."/>
            <person name="Ciobanu D."/>
            <person name="Clum A."/>
            <person name="Salamov A."/>
            <person name="Andreopoulos B."/>
            <person name="Cheng J.F."/>
            <person name="Woyke T."/>
            <person name="Pelin A."/>
            <person name="Henrissat B."/>
            <person name="Reynolds N.K."/>
            <person name="Benny G.L."/>
            <person name="Smith M.E."/>
            <person name="James T.Y."/>
            <person name="Grigoriev I.V."/>
        </authorList>
    </citation>
    <scope>NUCLEOTIDE SEQUENCE [LARGE SCALE GENOMIC DNA]</scope>
    <source>
        <strain evidence="3">RSA 468</strain>
    </source>
</reference>
<dbReference type="PANTHER" id="PTHR22876">
    <property type="entry name" value="ZGC:101016"/>
    <property type="match status" value="1"/>
</dbReference>
<proteinExistence type="predicted"/>
<dbReference type="Proteomes" id="UP000268162">
    <property type="component" value="Unassembled WGS sequence"/>
</dbReference>
<gene>
    <name evidence="2" type="ORF">BJ085DRAFT_299</name>
</gene>
<feature type="non-terminal residue" evidence="2">
    <location>
        <position position="147"/>
    </location>
</feature>
<evidence type="ECO:0000313" key="3">
    <source>
        <dbReference type="Proteomes" id="UP000268162"/>
    </source>
</evidence>
<dbReference type="InterPro" id="IPR019351">
    <property type="entry name" value="DUF2039"/>
</dbReference>
<protein>
    <submittedName>
        <fullName evidence="2">Uncharacterized protein</fullName>
    </submittedName>
</protein>
<dbReference type="EMBL" id="ML002612">
    <property type="protein sequence ID" value="RKP36683.1"/>
    <property type="molecule type" value="Genomic_DNA"/>
</dbReference>
<organism evidence="2 3">
    <name type="scientific">Dimargaris cristalligena</name>
    <dbReference type="NCBI Taxonomy" id="215637"/>
    <lineage>
        <taxon>Eukaryota</taxon>
        <taxon>Fungi</taxon>
        <taxon>Fungi incertae sedis</taxon>
        <taxon>Zoopagomycota</taxon>
        <taxon>Kickxellomycotina</taxon>
        <taxon>Dimargaritomycetes</taxon>
        <taxon>Dimargaritales</taxon>
        <taxon>Dimargaritaceae</taxon>
        <taxon>Dimargaris</taxon>
    </lineage>
</organism>
<accession>A0A4P9ZT54</accession>
<dbReference type="Pfam" id="PF10217">
    <property type="entry name" value="DUF2039"/>
    <property type="match status" value="1"/>
</dbReference>
<feature type="non-terminal residue" evidence="2">
    <location>
        <position position="1"/>
    </location>
</feature>
<evidence type="ECO:0000256" key="1">
    <source>
        <dbReference type="SAM" id="MobiDB-lite"/>
    </source>
</evidence>
<feature type="region of interest" description="Disordered" evidence="1">
    <location>
        <begin position="1"/>
        <end position="21"/>
    </location>
</feature>
<dbReference type="AlphaFoldDB" id="A0A4P9ZT54"/>
<sequence>LTMSTSKGSTGARKSGQKYQNTTAYTHNRNSRRTREILALPVNGLCQKCHDTIQWRKTYRKYKPLTVPKKCTKCDQKKIKDAYHIICGDCAAALKVCAKCRESREIVVSDDKTPQQLVEEEQRTQHILQRLSERQRRTLQRKLDRGE</sequence>
<dbReference type="PANTHER" id="PTHR22876:SF5">
    <property type="entry name" value="CHROMOSOME 9 OPEN READING FRAME 85"/>
    <property type="match status" value="1"/>
</dbReference>
<evidence type="ECO:0000313" key="2">
    <source>
        <dbReference type="EMBL" id="RKP36683.1"/>
    </source>
</evidence>
<name>A0A4P9ZT54_9FUNG</name>
<dbReference type="STRING" id="215637.A0A4P9ZT54"/>